<accession>A0A2K2U6B2</accession>
<dbReference type="Gene3D" id="3.40.50.620">
    <property type="entry name" value="HUPs"/>
    <property type="match status" value="1"/>
</dbReference>
<dbReference type="GO" id="GO:0004830">
    <property type="term" value="F:tryptophan-tRNA ligase activity"/>
    <property type="evidence" value="ECO:0007669"/>
    <property type="project" value="UniProtKB-UniRule"/>
</dbReference>
<name>A0A2K2U6B2_9ACTN</name>
<reference evidence="11 12" key="1">
    <citation type="journal article" date="2018" name="Int. J. Syst. Evol. Microbiol.">
        <title>Rubneribacter badeniensis gen. nov., sp. nov. and Enteroscipio rubneri gen. nov., sp. nov., new members of the Eggerthellaceae isolated from human faeces.</title>
        <authorList>
            <person name="Danylec N."/>
            <person name="Gobl A."/>
            <person name="Stoll D.A."/>
            <person name="Hetzer B."/>
            <person name="Kulling S.E."/>
            <person name="Huch M."/>
        </authorList>
    </citation>
    <scope>NUCLEOTIDE SEQUENCE [LARGE SCALE GENOMIC DNA]</scope>
    <source>
        <strain evidence="11 12">ResAG-85</strain>
    </source>
</reference>
<evidence type="ECO:0000313" key="11">
    <source>
        <dbReference type="EMBL" id="PNV65814.1"/>
    </source>
</evidence>
<comment type="catalytic activity">
    <reaction evidence="8">
        <text>tRNA(Trp) + L-tryptophan + ATP = L-tryptophyl-tRNA(Trp) + AMP + diphosphate + H(+)</text>
        <dbReference type="Rhea" id="RHEA:24080"/>
        <dbReference type="Rhea" id="RHEA-COMP:9671"/>
        <dbReference type="Rhea" id="RHEA-COMP:9705"/>
        <dbReference type="ChEBI" id="CHEBI:15378"/>
        <dbReference type="ChEBI" id="CHEBI:30616"/>
        <dbReference type="ChEBI" id="CHEBI:33019"/>
        <dbReference type="ChEBI" id="CHEBI:57912"/>
        <dbReference type="ChEBI" id="CHEBI:78442"/>
        <dbReference type="ChEBI" id="CHEBI:78535"/>
        <dbReference type="ChEBI" id="CHEBI:456215"/>
        <dbReference type="EC" id="6.1.1.2"/>
    </reaction>
</comment>
<dbReference type="InterPro" id="IPR002305">
    <property type="entry name" value="aa-tRNA-synth_Ic"/>
</dbReference>
<evidence type="ECO:0000256" key="2">
    <source>
        <dbReference type="ARBA" id="ARBA00013161"/>
    </source>
</evidence>
<dbReference type="EMBL" id="PPEL01000016">
    <property type="protein sequence ID" value="PNV65814.1"/>
    <property type="molecule type" value="Genomic_DNA"/>
</dbReference>
<dbReference type="PRINTS" id="PR01039">
    <property type="entry name" value="TRNASYNTHTRP"/>
</dbReference>
<dbReference type="GO" id="GO:0005737">
    <property type="term" value="C:cytoplasm"/>
    <property type="evidence" value="ECO:0007669"/>
    <property type="project" value="UniProtKB-UniRule"/>
</dbReference>
<dbReference type="SUPFAM" id="SSF52374">
    <property type="entry name" value="Nucleotidylyl transferase"/>
    <property type="match status" value="1"/>
</dbReference>
<evidence type="ECO:0000256" key="10">
    <source>
        <dbReference type="RuleBase" id="RU363036"/>
    </source>
</evidence>
<dbReference type="Pfam" id="PF00579">
    <property type="entry name" value="tRNA-synt_1b"/>
    <property type="match status" value="1"/>
</dbReference>
<keyword evidence="12" id="KW-1185">Reference proteome</keyword>
<keyword evidence="3 10" id="KW-0436">Ligase</keyword>
<evidence type="ECO:0000256" key="6">
    <source>
        <dbReference type="ARBA" id="ARBA00022917"/>
    </source>
</evidence>
<evidence type="ECO:0000256" key="8">
    <source>
        <dbReference type="ARBA" id="ARBA00049929"/>
    </source>
</evidence>
<comment type="caution">
    <text evidence="11">The sequence shown here is derived from an EMBL/GenBank/DDBJ whole genome shotgun (WGS) entry which is preliminary data.</text>
</comment>
<dbReference type="InterPro" id="IPR001412">
    <property type="entry name" value="aa-tRNA-synth_I_CS"/>
</dbReference>
<dbReference type="NCBIfam" id="TIGR00233">
    <property type="entry name" value="trpS"/>
    <property type="match status" value="1"/>
</dbReference>
<protein>
    <recommendedName>
        <fullName evidence="2 9">Tryptophan--tRNA ligase</fullName>
        <ecNumber evidence="2 9">6.1.1.2</ecNumber>
    </recommendedName>
</protein>
<evidence type="ECO:0000256" key="4">
    <source>
        <dbReference type="ARBA" id="ARBA00022741"/>
    </source>
</evidence>
<dbReference type="CDD" id="cd00806">
    <property type="entry name" value="TrpRS_core"/>
    <property type="match status" value="1"/>
</dbReference>
<dbReference type="FunFam" id="1.10.240.10:FF:000005">
    <property type="entry name" value="Tryptophan--tRNA ligase"/>
    <property type="match status" value="1"/>
</dbReference>
<dbReference type="InterPro" id="IPR002306">
    <property type="entry name" value="Trp-tRNA-ligase"/>
</dbReference>
<evidence type="ECO:0000256" key="7">
    <source>
        <dbReference type="ARBA" id="ARBA00023146"/>
    </source>
</evidence>
<gene>
    <name evidence="11" type="primary">trpS</name>
    <name evidence="11" type="ORF">C2L80_04575</name>
</gene>
<comment type="similarity">
    <text evidence="1 10">Belongs to the class-I aminoacyl-tRNA synthetase family.</text>
</comment>
<dbReference type="GO" id="GO:0005524">
    <property type="term" value="F:ATP binding"/>
    <property type="evidence" value="ECO:0007669"/>
    <property type="project" value="UniProtKB-KW"/>
</dbReference>
<organism evidence="11 12">
    <name type="scientific">Rubneribacter badeniensis</name>
    <dbReference type="NCBI Taxonomy" id="2070688"/>
    <lineage>
        <taxon>Bacteria</taxon>
        <taxon>Bacillati</taxon>
        <taxon>Actinomycetota</taxon>
        <taxon>Coriobacteriia</taxon>
        <taxon>Eggerthellales</taxon>
        <taxon>Eggerthellaceae</taxon>
        <taxon>Rubneribacter</taxon>
    </lineage>
</organism>
<dbReference type="InterPro" id="IPR014729">
    <property type="entry name" value="Rossmann-like_a/b/a_fold"/>
</dbReference>
<evidence type="ECO:0000256" key="3">
    <source>
        <dbReference type="ARBA" id="ARBA00022598"/>
    </source>
</evidence>
<dbReference type="PROSITE" id="PS00178">
    <property type="entry name" value="AA_TRNA_LIGASE_I"/>
    <property type="match status" value="1"/>
</dbReference>
<dbReference type="InterPro" id="IPR050203">
    <property type="entry name" value="Trp-tRNA_synthetase"/>
</dbReference>
<dbReference type="Proteomes" id="UP000236488">
    <property type="component" value="Unassembled WGS sequence"/>
</dbReference>
<dbReference type="PANTHER" id="PTHR43766:SF1">
    <property type="entry name" value="TRYPTOPHAN--TRNA LIGASE, MITOCHONDRIAL"/>
    <property type="match status" value="1"/>
</dbReference>
<keyword evidence="5 10" id="KW-0067">ATP-binding</keyword>
<dbReference type="AlphaFoldDB" id="A0A2K2U6B2"/>
<dbReference type="EC" id="6.1.1.2" evidence="2 9"/>
<keyword evidence="6 10" id="KW-0648">Protein biosynthesis</keyword>
<proteinExistence type="inferred from homology"/>
<evidence type="ECO:0000313" key="12">
    <source>
        <dbReference type="Proteomes" id="UP000236488"/>
    </source>
</evidence>
<dbReference type="GO" id="GO:0006436">
    <property type="term" value="P:tryptophanyl-tRNA aminoacylation"/>
    <property type="evidence" value="ECO:0007669"/>
    <property type="project" value="UniProtKB-UniRule"/>
</dbReference>
<evidence type="ECO:0000256" key="5">
    <source>
        <dbReference type="ARBA" id="ARBA00022840"/>
    </source>
</evidence>
<dbReference type="RefSeq" id="WP_103262754.1">
    <property type="nucleotide sequence ID" value="NZ_PPEL01000016.1"/>
</dbReference>
<dbReference type="Gene3D" id="1.10.240.10">
    <property type="entry name" value="Tyrosyl-Transfer RNA Synthetase"/>
    <property type="match status" value="1"/>
</dbReference>
<keyword evidence="4 10" id="KW-0547">Nucleotide-binding</keyword>
<dbReference type="PANTHER" id="PTHR43766">
    <property type="entry name" value="TRYPTOPHAN--TRNA LIGASE, MITOCHONDRIAL"/>
    <property type="match status" value="1"/>
</dbReference>
<evidence type="ECO:0000256" key="1">
    <source>
        <dbReference type="ARBA" id="ARBA00005594"/>
    </source>
</evidence>
<evidence type="ECO:0000256" key="9">
    <source>
        <dbReference type="NCBIfam" id="TIGR00233"/>
    </source>
</evidence>
<keyword evidence="7 10" id="KW-0030">Aminoacyl-tRNA synthetase</keyword>
<sequence length="348" mass="38342">MSIDSFEASKRRSDEIRADLSAHPENYLMLTGDRPTGRLHLGHYFGTIRERVALQGLGVRTNIIIADYQVITDRDTTEHIQDNVRNMVIDYLACGVDPEKTMIFTHSAVPALNQLMLPFLSLVTEAELQRNPTVKSEMEASGHALTGLLLTYPVHQACDILFCKGNVVPVGKDQLPHIEQTRLIARRFNERYGRVFPEPAGLLTDAVEIPGLDGRKMSKSYGNAISLSATEEETAKLIKKSKTDSERAITFDKENRPGVSALLTTAALCTGRAEADIAAEIGEAGAGALKKYVTESVNGFLAPIRERRRALEGDLGYIEDVLREGNRRANEIANATLDEVRAAMGMVY</sequence>